<dbReference type="InterPro" id="IPR000792">
    <property type="entry name" value="Tscrpt_reg_LuxR_C"/>
</dbReference>
<evidence type="ECO:0000256" key="2">
    <source>
        <dbReference type="ARBA" id="ARBA00022840"/>
    </source>
</evidence>
<dbReference type="Gene3D" id="1.25.40.10">
    <property type="entry name" value="Tetratricopeptide repeat domain"/>
    <property type="match status" value="1"/>
</dbReference>
<dbReference type="SMART" id="SM00421">
    <property type="entry name" value="HTH_LUXR"/>
    <property type="match status" value="1"/>
</dbReference>
<dbReference type="RefSeq" id="WP_179751429.1">
    <property type="nucleotide sequence ID" value="NZ_JACCBB010000001.1"/>
</dbReference>
<sequence>MTTTDDRTRVGTTARPRGRGRVAGPAADPAAGPAVVLPVPPPEQVPGDGVAGVDGDAAPAGTGVVGRDAELAHLRRRLTASRDHGVAVVVEGEAGIGKTTLVSALVRAAGPRTRVLRCTGLDADTAGGLTGLHELLHPLLPDVDALPPRQRSALLTAFGHEDGPAPDRLLIGLAALGLLEEAAASAPLLVVVEDLQWLDAASADVVSFAARRLTTSPVLLVATVRTSGGTSPRWRAAPWEHLELQPLAPAAAATLLDAAVTGLRPAARARVLEEARGNPLALRELGSALAAAGHVLPPGQSLPTTQRLEQAFLADVDRLPAATRRLLLLVAAEGGEMPLTRLVRASGAPERAVADLDPAEHADLVGVAQGQVRFRHPLVRSAVYGGASLPERAAAHRALAGVAADPGRAVWHRAAGTHAADEDVAAALEATAHQAVRRGAPEEAFAAMERAAELSPEVPARVRRLAAAGEVARRSGLVAEAARVVRTAVPLAEDPAVVCRLALTSSVLSVVHTGDGREPADLVRGLVAVCERLAGPDGDGAVEQRLSLLFRAAVQASGFGVDERVRGLVAAALGALPVAPGHPLLDVALAALDPHRHGARVQGRFPVLAAHAAQRQSDGVAHVAHVAEAVHDLEGAHELWDLAVRTAHDTGAVADEAHALAGRGSLRLATGQVEGAVADLQLSLRIAVDSEQLLMAGYAEALLARAHAWRGEHPQALAACARSAGLTGPRPFAITVASRRWAAGLVALAEQRPEDAWTQLQGVGVHPPTAALALGDLVEAAVRTGRPEVLAAARAAAAAAEREAQSLQAHHLQALVHRARALLHAHDGDADGAQAAFEAAGRAGADGSCPLELARTRLLHGEWLRRQRRIVDARELLAAALTGFEAAGARSLARRAGAELRAAGVVPAVAVGDGGEDPAALLTAQELQIARLAASGLTNKEIADKVYLSHRTIAAHLYKAFPKLGITHRTQLRDAIAGPRAHPAGVDEPTPAAAPPESAPVPEPVPVPVGAVGARPAAGPSPDVPPAPAPVALSARFADVAVVAASADEVAAAAARQLVTDFDPTLVSVVLRGPRPGVLRHWSVRGGGLDVDAHGWRTASLPHESPSLAPARRGRGDFHETLATFETRCPLVQGVVRSAGLRALVDLPLTASGRVVGFLVLGWDTEQDLPPAVRRTLEEFAATCAQALERVLAAARGSSLLRSLQAVVPERLVSTPHVQLAGRRLAAGLAGGPGPHAGEEVGGDWYDAFAGEGGSTVLIVGDVTGHGPAVAATAASLRAVLASHVLDRPSPAHALTRLDCAVERLALPAGATAVVLEATPAPSGCYRLRWSNAGHPPPLVLLPDGAVEPLRSVPELPVGVDAQAVRRDHEREVPAGSTLVLVTDGVLETRTQDVVTGLEKLGADLARGRGLAPQALVDRLLAGVAAEVEDDVTVLAARLGPPAAASAPAHGLPVLPVMPVLPVQAGALAAAVPRPGALA</sequence>
<evidence type="ECO:0000256" key="1">
    <source>
        <dbReference type="ARBA" id="ARBA00022741"/>
    </source>
</evidence>
<keyword evidence="4" id="KW-0804">Transcription</keyword>
<keyword evidence="8" id="KW-1185">Reference proteome</keyword>
<dbReference type="EMBL" id="JACCBB010000001">
    <property type="protein sequence ID" value="NYD22447.1"/>
    <property type="molecule type" value="Genomic_DNA"/>
</dbReference>
<dbReference type="Proteomes" id="UP000521922">
    <property type="component" value="Unassembled WGS sequence"/>
</dbReference>
<dbReference type="InterPro" id="IPR001932">
    <property type="entry name" value="PPM-type_phosphatase-like_dom"/>
</dbReference>
<dbReference type="GO" id="GO:0006355">
    <property type="term" value="P:regulation of DNA-templated transcription"/>
    <property type="evidence" value="ECO:0007669"/>
    <property type="project" value="InterPro"/>
</dbReference>
<feature type="region of interest" description="Disordered" evidence="5">
    <location>
        <begin position="1"/>
        <end position="33"/>
    </location>
</feature>
<dbReference type="SUPFAM" id="SSF48452">
    <property type="entry name" value="TPR-like"/>
    <property type="match status" value="1"/>
</dbReference>
<feature type="region of interest" description="Disordered" evidence="5">
    <location>
        <begin position="979"/>
        <end position="1002"/>
    </location>
</feature>
<evidence type="ECO:0000256" key="5">
    <source>
        <dbReference type="SAM" id="MobiDB-lite"/>
    </source>
</evidence>
<dbReference type="CDD" id="cd06170">
    <property type="entry name" value="LuxR_C_like"/>
    <property type="match status" value="1"/>
</dbReference>
<proteinExistence type="predicted"/>
<keyword evidence="1" id="KW-0547">Nucleotide-binding</keyword>
<dbReference type="InterPro" id="IPR041664">
    <property type="entry name" value="AAA_16"/>
</dbReference>
<dbReference type="SUPFAM" id="SSF81606">
    <property type="entry name" value="PP2C-like"/>
    <property type="match status" value="1"/>
</dbReference>
<dbReference type="Gene3D" id="1.10.10.10">
    <property type="entry name" value="Winged helix-like DNA-binding domain superfamily/Winged helix DNA-binding domain"/>
    <property type="match status" value="1"/>
</dbReference>
<protein>
    <submittedName>
        <fullName evidence="7">DNA-binding NarL/FixJ family response regulator</fullName>
    </submittedName>
</protein>
<dbReference type="SMART" id="SM00331">
    <property type="entry name" value="PP2C_SIG"/>
    <property type="match status" value="1"/>
</dbReference>
<reference evidence="7 8" key="1">
    <citation type="submission" date="2020-07" db="EMBL/GenBank/DDBJ databases">
        <title>Sequencing the genomes of 1000 actinobacteria strains.</title>
        <authorList>
            <person name="Klenk H.-P."/>
        </authorList>
    </citation>
    <scope>NUCLEOTIDE SEQUENCE [LARGE SCALE GENOMIC DNA]</scope>
    <source>
        <strain evidence="7 8">DSM 7487</strain>
    </source>
</reference>
<dbReference type="Pfam" id="PF07228">
    <property type="entry name" value="SpoIIE"/>
    <property type="match status" value="1"/>
</dbReference>
<dbReference type="Pfam" id="PF13191">
    <property type="entry name" value="AAA_16"/>
    <property type="match status" value="1"/>
</dbReference>
<keyword evidence="7" id="KW-0238">DNA-binding</keyword>
<dbReference type="PRINTS" id="PR00364">
    <property type="entry name" value="DISEASERSIST"/>
</dbReference>
<dbReference type="Gene3D" id="3.30.450.40">
    <property type="match status" value="1"/>
</dbReference>
<dbReference type="GO" id="GO:0003677">
    <property type="term" value="F:DNA binding"/>
    <property type="evidence" value="ECO:0007669"/>
    <property type="project" value="UniProtKB-KW"/>
</dbReference>
<dbReference type="Gene3D" id="3.40.50.300">
    <property type="entry name" value="P-loop containing nucleotide triphosphate hydrolases"/>
    <property type="match status" value="1"/>
</dbReference>
<evidence type="ECO:0000259" key="6">
    <source>
        <dbReference type="PROSITE" id="PS50043"/>
    </source>
</evidence>
<evidence type="ECO:0000313" key="8">
    <source>
        <dbReference type="Proteomes" id="UP000521922"/>
    </source>
</evidence>
<accession>A0A7Y9J0N2</accession>
<dbReference type="PANTHER" id="PTHR16305">
    <property type="entry name" value="TESTICULAR SOLUBLE ADENYLYL CYCLASE"/>
    <property type="match status" value="1"/>
</dbReference>
<dbReference type="PANTHER" id="PTHR16305:SF35">
    <property type="entry name" value="TRANSCRIPTIONAL ACTIVATOR DOMAIN"/>
    <property type="match status" value="1"/>
</dbReference>
<gene>
    <name evidence="7" type="ORF">BJ968_001987</name>
</gene>
<feature type="domain" description="HTH luxR-type" evidence="6">
    <location>
        <begin position="915"/>
        <end position="980"/>
    </location>
</feature>
<dbReference type="Gene3D" id="3.60.40.10">
    <property type="entry name" value="PPM-type phosphatase domain"/>
    <property type="match status" value="1"/>
</dbReference>
<comment type="caution">
    <text evidence="7">The sequence shown here is derived from an EMBL/GenBank/DDBJ whole genome shotgun (WGS) entry which is preliminary data.</text>
</comment>
<dbReference type="Pfam" id="PF00196">
    <property type="entry name" value="GerE"/>
    <property type="match status" value="1"/>
</dbReference>
<dbReference type="InterPro" id="IPR011990">
    <property type="entry name" value="TPR-like_helical_dom_sf"/>
</dbReference>
<dbReference type="GO" id="GO:0005737">
    <property type="term" value="C:cytoplasm"/>
    <property type="evidence" value="ECO:0007669"/>
    <property type="project" value="TreeGrafter"/>
</dbReference>
<evidence type="ECO:0000256" key="3">
    <source>
        <dbReference type="ARBA" id="ARBA00023015"/>
    </source>
</evidence>
<evidence type="ECO:0000313" key="7">
    <source>
        <dbReference type="EMBL" id="NYD22447.1"/>
    </source>
</evidence>
<dbReference type="InterPro" id="IPR027417">
    <property type="entry name" value="P-loop_NTPase"/>
</dbReference>
<keyword evidence="3" id="KW-0805">Transcription regulation</keyword>
<dbReference type="InterPro" id="IPR029016">
    <property type="entry name" value="GAF-like_dom_sf"/>
</dbReference>
<dbReference type="SUPFAM" id="SSF52540">
    <property type="entry name" value="P-loop containing nucleoside triphosphate hydrolases"/>
    <property type="match status" value="1"/>
</dbReference>
<dbReference type="PROSITE" id="PS50043">
    <property type="entry name" value="HTH_LUXR_2"/>
    <property type="match status" value="1"/>
</dbReference>
<keyword evidence="2" id="KW-0067">ATP-binding</keyword>
<feature type="compositionally biased region" description="Low complexity" evidence="5">
    <location>
        <begin position="22"/>
        <end position="33"/>
    </location>
</feature>
<feature type="compositionally biased region" description="Pro residues" evidence="5">
    <location>
        <begin position="992"/>
        <end position="1002"/>
    </location>
</feature>
<dbReference type="GO" id="GO:0005524">
    <property type="term" value="F:ATP binding"/>
    <property type="evidence" value="ECO:0007669"/>
    <property type="project" value="UniProtKB-KW"/>
</dbReference>
<dbReference type="PRINTS" id="PR00038">
    <property type="entry name" value="HTHLUXR"/>
</dbReference>
<dbReference type="GO" id="GO:0004016">
    <property type="term" value="F:adenylate cyclase activity"/>
    <property type="evidence" value="ECO:0007669"/>
    <property type="project" value="TreeGrafter"/>
</dbReference>
<dbReference type="InterPro" id="IPR016032">
    <property type="entry name" value="Sig_transdc_resp-reg_C-effctor"/>
</dbReference>
<dbReference type="SUPFAM" id="SSF55781">
    <property type="entry name" value="GAF domain-like"/>
    <property type="match status" value="1"/>
</dbReference>
<organism evidence="7 8">
    <name type="scientific">Kineococcus aurantiacus</name>
    <dbReference type="NCBI Taxonomy" id="37633"/>
    <lineage>
        <taxon>Bacteria</taxon>
        <taxon>Bacillati</taxon>
        <taxon>Actinomycetota</taxon>
        <taxon>Actinomycetes</taxon>
        <taxon>Kineosporiales</taxon>
        <taxon>Kineosporiaceae</taxon>
        <taxon>Kineococcus</taxon>
    </lineage>
</organism>
<dbReference type="SUPFAM" id="SSF46894">
    <property type="entry name" value="C-terminal effector domain of the bipartite response regulators"/>
    <property type="match status" value="1"/>
</dbReference>
<name>A0A7Y9J0N2_9ACTN</name>
<dbReference type="InterPro" id="IPR036457">
    <property type="entry name" value="PPM-type-like_dom_sf"/>
</dbReference>
<dbReference type="InterPro" id="IPR036388">
    <property type="entry name" value="WH-like_DNA-bd_sf"/>
</dbReference>
<evidence type="ECO:0000256" key="4">
    <source>
        <dbReference type="ARBA" id="ARBA00023163"/>
    </source>
</evidence>